<dbReference type="AlphaFoldDB" id="A0A061QX80"/>
<reference evidence="1" key="1">
    <citation type="submission" date="2014-05" db="EMBL/GenBank/DDBJ databases">
        <title>The transcriptome of the halophilic microalga Tetraselmis sp. GSL018 isolated from the Great Salt Lake, Utah.</title>
        <authorList>
            <person name="Jinkerson R.E."/>
            <person name="D'Adamo S."/>
            <person name="Posewitz M.C."/>
        </authorList>
    </citation>
    <scope>NUCLEOTIDE SEQUENCE</scope>
    <source>
        <strain evidence="1">GSL018</strain>
    </source>
</reference>
<accession>A0A061QX80</accession>
<sequence length="50" mass="5622">MESRNQVRQHSQSGLQDTIYEKGKHCRLNGQAGISSSNKILTEWSMQATS</sequence>
<gene>
    <name evidence="1" type="ORF">TSPGSL018_21953</name>
</gene>
<name>A0A061QX80_9CHLO</name>
<proteinExistence type="predicted"/>
<evidence type="ECO:0000313" key="1">
    <source>
        <dbReference type="EMBL" id="JAC62926.1"/>
    </source>
</evidence>
<protein>
    <submittedName>
        <fullName evidence="1">Uncharacterized protein</fullName>
    </submittedName>
</protein>
<feature type="non-terminal residue" evidence="1">
    <location>
        <position position="50"/>
    </location>
</feature>
<organism evidence="1">
    <name type="scientific">Tetraselmis sp. GSL018</name>
    <dbReference type="NCBI Taxonomy" id="582737"/>
    <lineage>
        <taxon>Eukaryota</taxon>
        <taxon>Viridiplantae</taxon>
        <taxon>Chlorophyta</taxon>
        <taxon>core chlorophytes</taxon>
        <taxon>Chlorodendrophyceae</taxon>
        <taxon>Chlorodendrales</taxon>
        <taxon>Chlorodendraceae</taxon>
        <taxon>Tetraselmis</taxon>
    </lineage>
</organism>
<dbReference type="EMBL" id="GBEZ01024015">
    <property type="protein sequence ID" value="JAC62926.1"/>
    <property type="molecule type" value="Transcribed_RNA"/>
</dbReference>